<gene>
    <name evidence="1" type="ORF">I5M32_04310</name>
</gene>
<comment type="caution">
    <text evidence="1">The sequence shown here is derived from an EMBL/GenBank/DDBJ whole genome shotgun (WGS) entry which is preliminary data.</text>
</comment>
<organism evidence="1 2">
    <name type="scientific">Pedobacter segetis</name>
    <dbReference type="NCBI Taxonomy" id="2793069"/>
    <lineage>
        <taxon>Bacteria</taxon>
        <taxon>Pseudomonadati</taxon>
        <taxon>Bacteroidota</taxon>
        <taxon>Sphingobacteriia</taxon>
        <taxon>Sphingobacteriales</taxon>
        <taxon>Sphingobacteriaceae</taxon>
        <taxon>Pedobacter</taxon>
    </lineage>
</organism>
<dbReference type="EMBL" id="JAEHFY010000005">
    <property type="protein sequence ID" value="MBK0382175.1"/>
    <property type="molecule type" value="Genomic_DNA"/>
</dbReference>
<evidence type="ECO:0000313" key="2">
    <source>
        <dbReference type="Proteomes" id="UP000660024"/>
    </source>
</evidence>
<sequence>MEKIVLEVEDSIAEKWRNASQELKNRVLLLFDIKLSKELIGDDNKAFEEYLEKLRNTMEQRGLTDDILNEILEED</sequence>
<accession>A0ABS1BH27</accession>
<name>A0ABS1BH27_9SPHI</name>
<reference evidence="1 2" key="1">
    <citation type="submission" date="2020-12" db="EMBL/GenBank/DDBJ databases">
        <title>Bacterial novel species Pedobacter sp. SD-b isolated from soil.</title>
        <authorList>
            <person name="Jung H.-Y."/>
        </authorList>
    </citation>
    <scope>NUCLEOTIDE SEQUENCE [LARGE SCALE GENOMIC DNA]</scope>
    <source>
        <strain evidence="1 2">SD-b</strain>
    </source>
</reference>
<dbReference type="Proteomes" id="UP000660024">
    <property type="component" value="Unassembled WGS sequence"/>
</dbReference>
<protein>
    <submittedName>
        <fullName evidence="1">Uncharacterized protein</fullName>
    </submittedName>
</protein>
<keyword evidence="2" id="KW-1185">Reference proteome</keyword>
<evidence type="ECO:0000313" key="1">
    <source>
        <dbReference type="EMBL" id="MBK0382175.1"/>
    </source>
</evidence>
<proteinExistence type="predicted"/>
<dbReference type="RefSeq" id="WP_200584959.1">
    <property type="nucleotide sequence ID" value="NZ_JAEHFY010000005.1"/>
</dbReference>